<evidence type="ECO:0008006" key="3">
    <source>
        <dbReference type="Google" id="ProtNLM"/>
    </source>
</evidence>
<gene>
    <name evidence="1" type="ORF">QRX41_08015</name>
</gene>
<evidence type="ECO:0000313" key="1">
    <source>
        <dbReference type="EMBL" id="MDT7510068.1"/>
    </source>
</evidence>
<evidence type="ECO:0000313" key="2">
    <source>
        <dbReference type="Proteomes" id="UP001529481"/>
    </source>
</evidence>
<keyword evidence="2" id="KW-1185">Reference proteome</keyword>
<dbReference type="Proteomes" id="UP001529481">
    <property type="component" value="Unassembled WGS sequence"/>
</dbReference>
<protein>
    <recommendedName>
        <fullName evidence="3">DUF1524 domain-containing protein</fullName>
    </recommendedName>
</protein>
<sequence>MPDSKEEDSMTHQLGNLLWIDKATNDECKNKSIPDKLKIYRRKVSNPEIAELDDFFTSLNGSKREQCAAIERRSEDILYSLYKDVVKKQTTKDASGKEISKPRAEPHYHDNFEHFISTEGKGFQYEICKNHWYHSFSSDYICESLGKDGKKHLVQYPKSTSFGLPFITLKGNSGIDQIDILLNYVDTQLSNNYTFSRAEKGSQSGDNIGKYIIKMLKCYRNYLES</sequence>
<reference evidence="2" key="1">
    <citation type="submission" date="2023-07" db="EMBL/GenBank/DDBJ databases">
        <title>Bifidobacterium spp. in honeybee.</title>
        <authorList>
            <person name="Olofsson T."/>
        </authorList>
    </citation>
    <scope>NUCLEOTIDE SEQUENCE [LARGE SCALE GENOMIC DNA]</scope>
    <source>
        <strain evidence="2">H1HS16N</strain>
    </source>
</reference>
<organism evidence="1 2">
    <name type="scientific">Bifidobacterium kimbladii</name>
    <dbReference type="NCBI Taxonomy" id="1293826"/>
    <lineage>
        <taxon>Bacteria</taxon>
        <taxon>Bacillati</taxon>
        <taxon>Actinomycetota</taxon>
        <taxon>Actinomycetes</taxon>
        <taxon>Bifidobacteriales</taxon>
        <taxon>Bifidobacteriaceae</taxon>
        <taxon>Bifidobacterium</taxon>
    </lineage>
</organism>
<accession>A0ABU3KI31</accession>
<dbReference type="EMBL" id="JASTZZ010000007">
    <property type="protein sequence ID" value="MDT7510068.1"/>
    <property type="molecule type" value="Genomic_DNA"/>
</dbReference>
<proteinExistence type="predicted"/>
<name>A0ABU3KI31_9BIFI</name>
<comment type="caution">
    <text evidence="1">The sequence shown here is derived from an EMBL/GenBank/DDBJ whole genome shotgun (WGS) entry which is preliminary data.</text>
</comment>